<evidence type="ECO:0000313" key="2">
    <source>
        <dbReference type="EMBL" id="KAK9752109.1"/>
    </source>
</evidence>
<feature type="region of interest" description="Disordered" evidence="1">
    <location>
        <begin position="1"/>
        <end position="102"/>
    </location>
</feature>
<accession>A0AAW1N043</accession>
<sequence length="165" mass="18013">MQQHPTTPLPRSTPLYNTERERDSIEESCNLPSSQFTPHPRVPIHPPSQKASVSPTTLPPAPPARQEGRRDGAPSRFSQPLAPLSTAPNHPVRVGGTHRTRILQPERDGTMARRAVPPLVHIKRPHAIGRKLRTGGLGPLYRENKHLSTACGPPKISKEGPSVAC</sequence>
<evidence type="ECO:0000313" key="3">
    <source>
        <dbReference type="Proteomes" id="UP001458880"/>
    </source>
</evidence>
<dbReference type="AlphaFoldDB" id="A0AAW1N043"/>
<comment type="caution">
    <text evidence="2">The sequence shown here is derived from an EMBL/GenBank/DDBJ whole genome shotgun (WGS) entry which is preliminary data.</text>
</comment>
<gene>
    <name evidence="2" type="ORF">QE152_g4510</name>
</gene>
<keyword evidence="3" id="KW-1185">Reference proteome</keyword>
<proteinExistence type="predicted"/>
<organism evidence="2 3">
    <name type="scientific">Popillia japonica</name>
    <name type="common">Japanese beetle</name>
    <dbReference type="NCBI Taxonomy" id="7064"/>
    <lineage>
        <taxon>Eukaryota</taxon>
        <taxon>Metazoa</taxon>
        <taxon>Ecdysozoa</taxon>
        <taxon>Arthropoda</taxon>
        <taxon>Hexapoda</taxon>
        <taxon>Insecta</taxon>
        <taxon>Pterygota</taxon>
        <taxon>Neoptera</taxon>
        <taxon>Endopterygota</taxon>
        <taxon>Coleoptera</taxon>
        <taxon>Polyphaga</taxon>
        <taxon>Scarabaeiformia</taxon>
        <taxon>Scarabaeidae</taxon>
        <taxon>Rutelinae</taxon>
        <taxon>Popillia</taxon>
    </lineage>
</organism>
<dbReference type="EMBL" id="JASPKY010000023">
    <property type="protein sequence ID" value="KAK9752109.1"/>
    <property type="molecule type" value="Genomic_DNA"/>
</dbReference>
<reference evidence="2 3" key="1">
    <citation type="journal article" date="2024" name="BMC Genomics">
        <title>De novo assembly and annotation of Popillia japonica's genome with initial clues to its potential as an invasive pest.</title>
        <authorList>
            <person name="Cucini C."/>
            <person name="Boschi S."/>
            <person name="Funari R."/>
            <person name="Cardaioli E."/>
            <person name="Iannotti N."/>
            <person name="Marturano G."/>
            <person name="Paoli F."/>
            <person name="Bruttini M."/>
            <person name="Carapelli A."/>
            <person name="Frati F."/>
            <person name="Nardi F."/>
        </authorList>
    </citation>
    <scope>NUCLEOTIDE SEQUENCE [LARGE SCALE GENOMIC DNA]</scope>
    <source>
        <strain evidence="2">DMR45628</strain>
    </source>
</reference>
<protein>
    <submittedName>
        <fullName evidence="2">Uncharacterized protein</fullName>
    </submittedName>
</protein>
<dbReference type="Proteomes" id="UP001458880">
    <property type="component" value="Unassembled WGS sequence"/>
</dbReference>
<feature type="compositionally biased region" description="Polar residues" evidence="1">
    <location>
        <begin position="1"/>
        <end position="16"/>
    </location>
</feature>
<name>A0AAW1N043_POPJA</name>
<evidence type="ECO:0000256" key="1">
    <source>
        <dbReference type="SAM" id="MobiDB-lite"/>
    </source>
</evidence>